<dbReference type="eggNOG" id="ENOG502SGUP">
    <property type="taxonomic scope" value="Eukaryota"/>
</dbReference>
<name>D7G834_ECTSI</name>
<evidence type="ECO:0000313" key="1">
    <source>
        <dbReference type="EMBL" id="CBJ34017.1"/>
    </source>
</evidence>
<dbReference type="Proteomes" id="UP000002630">
    <property type="component" value="Unassembled WGS sequence"/>
</dbReference>
<gene>
    <name evidence="1" type="ORF">Esi_0866_0004</name>
</gene>
<sequence>MQQVGISDIDVLFCYSSSFPAFGDLLTEFSYTLGHKLQPGAQVITTDRRLVSDGPWEFALLGEREGRNSETGGKSIAYIWEVVRSAL</sequence>
<dbReference type="InParanoid" id="D7G834"/>
<dbReference type="EMBL" id="FN649760">
    <property type="protein sequence ID" value="CBJ34017.1"/>
    <property type="molecule type" value="Genomic_DNA"/>
</dbReference>
<reference evidence="1 2" key="1">
    <citation type="journal article" date="2010" name="Nature">
        <title>The Ectocarpus genome and the independent evolution of multicellularity in brown algae.</title>
        <authorList>
            <person name="Cock J.M."/>
            <person name="Sterck L."/>
            <person name="Rouze P."/>
            <person name="Scornet D."/>
            <person name="Allen A.E."/>
            <person name="Amoutzias G."/>
            <person name="Anthouard V."/>
            <person name="Artiguenave F."/>
            <person name="Aury J.M."/>
            <person name="Badger J.H."/>
            <person name="Beszteri B."/>
            <person name="Billiau K."/>
            <person name="Bonnet E."/>
            <person name="Bothwell J.H."/>
            <person name="Bowler C."/>
            <person name="Boyen C."/>
            <person name="Brownlee C."/>
            <person name="Carrano C.J."/>
            <person name="Charrier B."/>
            <person name="Cho G.Y."/>
            <person name="Coelho S.M."/>
            <person name="Collen J."/>
            <person name="Corre E."/>
            <person name="Da Silva C."/>
            <person name="Delage L."/>
            <person name="Delaroque N."/>
            <person name="Dittami S.M."/>
            <person name="Doulbeau S."/>
            <person name="Elias M."/>
            <person name="Farnham G."/>
            <person name="Gachon C.M."/>
            <person name="Gschloessl B."/>
            <person name="Heesch S."/>
            <person name="Jabbari K."/>
            <person name="Jubin C."/>
            <person name="Kawai H."/>
            <person name="Kimura K."/>
            <person name="Kloareg B."/>
            <person name="Kupper F.C."/>
            <person name="Lang D."/>
            <person name="Le Bail A."/>
            <person name="Leblanc C."/>
            <person name="Lerouge P."/>
            <person name="Lohr M."/>
            <person name="Lopez P.J."/>
            <person name="Martens C."/>
            <person name="Maumus F."/>
            <person name="Michel G."/>
            <person name="Miranda-Saavedra D."/>
            <person name="Morales J."/>
            <person name="Moreau H."/>
            <person name="Motomura T."/>
            <person name="Nagasato C."/>
            <person name="Napoli C.A."/>
            <person name="Nelson D.R."/>
            <person name="Nyvall-Collen P."/>
            <person name="Peters A.F."/>
            <person name="Pommier C."/>
            <person name="Potin P."/>
            <person name="Poulain J."/>
            <person name="Quesneville H."/>
            <person name="Read B."/>
            <person name="Rensing S.A."/>
            <person name="Ritter A."/>
            <person name="Rousvoal S."/>
            <person name="Samanta M."/>
            <person name="Samson G."/>
            <person name="Schroeder D.C."/>
            <person name="Segurens B."/>
            <person name="Strittmatter M."/>
            <person name="Tonon T."/>
            <person name="Tregear J.W."/>
            <person name="Valentin K."/>
            <person name="von Dassow P."/>
            <person name="Yamagishi T."/>
            <person name="Van de Peer Y."/>
            <person name="Wincker P."/>
        </authorList>
    </citation>
    <scope>NUCLEOTIDE SEQUENCE [LARGE SCALE GENOMIC DNA]</scope>
    <source>
        <strain evidence="2">Ec32 / CCAP1310/4</strain>
    </source>
</reference>
<accession>D7G834</accession>
<keyword evidence="2" id="KW-1185">Reference proteome</keyword>
<dbReference type="OrthoDB" id="194598at2759"/>
<organism evidence="1 2">
    <name type="scientific">Ectocarpus siliculosus</name>
    <name type="common">Brown alga</name>
    <name type="synonym">Conferva siliculosa</name>
    <dbReference type="NCBI Taxonomy" id="2880"/>
    <lineage>
        <taxon>Eukaryota</taxon>
        <taxon>Sar</taxon>
        <taxon>Stramenopiles</taxon>
        <taxon>Ochrophyta</taxon>
        <taxon>PX clade</taxon>
        <taxon>Phaeophyceae</taxon>
        <taxon>Ectocarpales</taxon>
        <taxon>Ectocarpaceae</taxon>
        <taxon>Ectocarpus</taxon>
    </lineage>
</organism>
<protein>
    <submittedName>
        <fullName evidence="1">Uncharacterized protein</fullName>
    </submittedName>
</protein>
<dbReference type="AlphaFoldDB" id="D7G834"/>
<proteinExistence type="predicted"/>
<evidence type="ECO:0000313" key="2">
    <source>
        <dbReference type="Proteomes" id="UP000002630"/>
    </source>
</evidence>